<evidence type="ECO:0000313" key="10">
    <source>
        <dbReference type="EMBL" id="HIR61575.1"/>
    </source>
</evidence>
<evidence type="ECO:0000256" key="5">
    <source>
        <dbReference type="ARBA" id="ARBA00022840"/>
    </source>
</evidence>
<dbReference type="SUPFAM" id="SSF56112">
    <property type="entry name" value="Protein kinase-like (PK-like)"/>
    <property type="match status" value="1"/>
</dbReference>
<sequence length="650" mass="71877">MNENLCMGCMENKGDLTVCPYCGYSENGPRIQSCLPPRSLIGGRYLAGKVLSYNGEGVTYIGYDTVADRKVSVREFFPDALVTRAEDGKTVEVRPNCQIQFKTYLSDFLEVNEKVARLRSISCLAQILDIAEDNGTVYAISEYPLGETLESFLERRGMMLTWGETYDLMMPVIRTMQLIHEDGIIHRGISPQTVYITPSGKAKLTGFCISAVRAARTELAAELYAGFSAPEQYSSTAPHGTWTDIYAICAVLYLCVTGLNPPEALIRSPETELIRPRERNETVPTRVSQAIMQGLALRPEDRIHTIPELVSSLNIVKTGTPSEAPTIAITGENLHETSPRRPPEQRRPANPERREPPRQQRPAGNHPPAQQRPQGQRPPQQRPQGQRPQGQPNRQPVQQKAAQARGKAEEKKSGQNIILKTMLITLPILLVILIFTFWFLFGNREQTESYKDNIVTSTSDEGSSSESSGFGNYTPPSSTVSSSEPASSSTPESVSSSEPSSESSSEPSSEAGWSMVQLVGRTLEDVQADGEITGHITLEPEFMYSDSTEQGIIMWQDTSVGTQVADGTTVQVRVSKGSQYVTLPDWEKKTQEEYTAELDALSIPYQVEIRESTNYPSGYVIGTDHLQGTRYDLESGTVVTVYVCENNQSY</sequence>
<dbReference type="GO" id="GO:0005524">
    <property type="term" value="F:ATP binding"/>
    <property type="evidence" value="ECO:0007669"/>
    <property type="project" value="UniProtKB-KW"/>
</dbReference>
<dbReference type="SMART" id="SM00740">
    <property type="entry name" value="PASTA"/>
    <property type="match status" value="2"/>
</dbReference>
<dbReference type="CDD" id="cd06577">
    <property type="entry name" value="PASTA_pknB"/>
    <property type="match status" value="2"/>
</dbReference>
<feature type="compositionally biased region" description="Basic and acidic residues" evidence="6">
    <location>
        <begin position="333"/>
        <end position="358"/>
    </location>
</feature>
<keyword evidence="3" id="KW-0547">Nucleotide-binding</keyword>
<dbReference type="InterPro" id="IPR011009">
    <property type="entry name" value="Kinase-like_dom_sf"/>
</dbReference>
<evidence type="ECO:0000259" key="9">
    <source>
        <dbReference type="PROSITE" id="PS51178"/>
    </source>
</evidence>
<evidence type="ECO:0000256" key="3">
    <source>
        <dbReference type="ARBA" id="ARBA00022741"/>
    </source>
</evidence>
<dbReference type="PANTHER" id="PTHR43671:SF13">
    <property type="entry name" value="SERINE_THREONINE-PROTEIN KINASE NEK2"/>
    <property type="match status" value="1"/>
</dbReference>
<keyword evidence="4" id="KW-0418">Kinase</keyword>
<dbReference type="GO" id="GO:0004674">
    <property type="term" value="F:protein serine/threonine kinase activity"/>
    <property type="evidence" value="ECO:0007669"/>
    <property type="project" value="UniProtKB-EC"/>
</dbReference>
<feature type="domain" description="Protein kinase" evidence="8">
    <location>
        <begin position="45"/>
        <end position="315"/>
    </location>
</feature>
<dbReference type="Pfam" id="PF00069">
    <property type="entry name" value="Pkinase"/>
    <property type="match status" value="1"/>
</dbReference>
<evidence type="ECO:0000256" key="2">
    <source>
        <dbReference type="ARBA" id="ARBA00022679"/>
    </source>
</evidence>
<dbReference type="PROSITE" id="PS50011">
    <property type="entry name" value="PROTEIN_KINASE_DOM"/>
    <property type="match status" value="1"/>
</dbReference>
<dbReference type="PROSITE" id="PS51178">
    <property type="entry name" value="PASTA"/>
    <property type="match status" value="1"/>
</dbReference>
<feature type="compositionally biased region" description="Low complexity" evidence="6">
    <location>
        <begin position="456"/>
        <end position="511"/>
    </location>
</feature>
<dbReference type="SMART" id="SM00220">
    <property type="entry name" value="S_TKc"/>
    <property type="match status" value="1"/>
</dbReference>
<keyword evidence="5" id="KW-0067">ATP-binding</keyword>
<evidence type="ECO:0000256" key="4">
    <source>
        <dbReference type="ARBA" id="ARBA00022777"/>
    </source>
</evidence>
<dbReference type="EC" id="2.7.11.1" evidence="1"/>
<organism evidence="10 11">
    <name type="scientific">Candidatus Faecivivens stercoravium</name>
    <dbReference type="NCBI Taxonomy" id="2840803"/>
    <lineage>
        <taxon>Bacteria</taxon>
        <taxon>Bacillati</taxon>
        <taxon>Bacillota</taxon>
        <taxon>Clostridia</taxon>
        <taxon>Eubacteriales</taxon>
        <taxon>Oscillospiraceae</taxon>
        <taxon>Oscillospiraceae incertae sedis</taxon>
        <taxon>Candidatus Faecivivens</taxon>
    </lineage>
</organism>
<feature type="region of interest" description="Disordered" evidence="6">
    <location>
        <begin position="455"/>
        <end position="511"/>
    </location>
</feature>
<name>A0A9D1DYK0_9FIRM</name>
<evidence type="ECO:0000256" key="7">
    <source>
        <dbReference type="SAM" id="Phobius"/>
    </source>
</evidence>
<feature type="transmembrane region" description="Helical" evidence="7">
    <location>
        <begin position="417"/>
        <end position="441"/>
    </location>
</feature>
<keyword evidence="7" id="KW-0812">Transmembrane</keyword>
<evidence type="ECO:0000313" key="11">
    <source>
        <dbReference type="Proteomes" id="UP000824241"/>
    </source>
</evidence>
<evidence type="ECO:0000256" key="1">
    <source>
        <dbReference type="ARBA" id="ARBA00012513"/>
    </source>
</evidence>
<proteinExistence type="predicted"/>
<protein>
    <recommendedName>
        <fullName evidence="1">non-specific serine/threonine protein kinase</fullName>
        <ecNumber evidence="1">2.7.11.1</ecNumber>
    </recommendedName>
</protein>
<evidence type="ECO:0000256" key="6">
    <source>
        <dbReference type="SAM" id="MobiDB-lite"/>
    </source>
</evidence>
<dbReference type="InterPro" id="IPR000719">
    <property type="entry name" value="Prot_kinase_dom"/>
</dbReference>
<keyword evidence="2" id="KW-0808">Transferase</keyword>
<gene>
    <name evidence="10" type="ORF">IAB37_08390</name>
</gene>
<keyword evidence="7" id="KW-1133">Transmembrane helix</keyword>
<feature type="region of interest" description="Disordered" evidence="6">
    <location>
        <begin position="321"/>
        <end position="413"/>
    </location>
</feature>
<comment type="caution">
    <text evidence="10">The sequence shown here is derived from an EMBL/GenBank/DDBJ whole genome shotgun (WGS) entry which is preliminary data.</text>
</comment>
<accession>A0A9D1DYK0</accession>
<dbReference type="Gene3D" id="1.10.510.10">
    <property type="entry name" value="Transferase(Phosphotransferase) domain 1"/>
    <property type="match status" value="1"/>
</dbReference>
<dbReference type="Gene3D" id="3.30.10.20">
    <property type="match status" value="2"/>
</dbReference>
<keyword evidence="7" id="KW-0472">Membrane</keyword>
<feature type="domain" description="PASTA" evidence="9">
    <location>
        <begin position="577"/>
        <end position="645"/>
    </location>
</feature>
<reference evidence="10" key="1">
    <citation type="submission" date="2020-10" db="EMBL/GenBank/DDBJ databases">
        <authorList>
            <person name="Gilroy R."/>
        </authorList>
    </citation>
    <scope>NUCLEOTIDE SEQUENCE</scope>
    <source>
        <strain evidence="10">CHK189-12415</strain>
    </source>
</reference>
<dbReference type="PANTHER" id="PTHR43671">
    <property type="entry name" value="SERINE/THREONINE-PROTEIN KINASE NEK"/>
    <property type="match status" value="1"/>
</dbReference>
<evidence type="ECO:0000259" key="8">
    <source>
        <dbReference type="PROSITE" id="PS50011"/>
    </source>
</evidence>
<dbReference type="InterPro" id="IPR050660">
    <property type="entry name" value="NEK_Ser/Thr_kinase"/>
</dbReference>
<dbReference type="Proteomes" id="UP000824241">
    <property type="component" value="Unassembled WGS sequence"/>
</dbReference>
<dbReference type="EMBL" id="DVHA01000274">
    <property type="protein sequence ID" value="HIR61575.1"/>
    <property type="molecule type" value="Genomic_DNA"/>
</dbReference>
<dbReference type="InterPro" id="IPR005543">
    <property type="entry name" value="PASTA_dom"/>
</dbReference>
<reference evidence="10" key="2">
    <citation type="journal article" date="2021" name="PeerJ">
        <title>Extensive microbial diversity within the chicken gut microbiome revealed by metagenomics and culture.</title>
        <authorList>
            <person name="Gilroy R."/>
            <person name="Ravi A."/>
            <person name="Getino M."/>
            <person name="Pursley I."/>
            <person name="Horton D.L."/>
            <person name="Alikhan N.F."/>
            <person name="Baker D."/>
            <person name="Gharbi K."/>
            <person name="Hall N."/>
            <person name="Watson M."/>
            <person name="Adriaenssens E.M."/>
            <person name="Foster-Nyarko E."/>
            <person name="Jarju S."/>
            <person name="Secka A."/>
            <person name="Antonio M."/>
            <person name="Oren A."/>
            <person name="Chaudhuri R.R."/>
            <person name="La Ragione R."/>
            <person name="Hildebrand F."/>
            <person name="Pallen M.J."/>
        </authorList>
    </citation>
    <scope>NUCLEOTIDE SEQUENCE</scope>
    <source>
        <strain evidence="10">CHK189-12415</strain>
    </source>
</reference>
<feature type="compositionally biased region" description="Low complexity" evidence="6">
    <location>
        <begin position="367"/>
        <end position="399"/>
    </location>
</feature>
<dbReference type="AlphaFoldDB" id="A0A9D1DYK0"/>